<keyword evidence="8 11" id="KW-0472">Membrane</keyword>
<keyword evidence="7 11" id="KW-1133">Transmembrane helix</keyword>
<gene>
    <name evidence="13" type="ORF">SAMN05421835_107126</name>
</gene>
<dbReference type="Gene3D" id="1.20.1250.20">
    <property type="entry name" value="MFS general substrate transporter like domains"/>
    <property type="match status" value="2"/>
</dbReference>
<feature type="transmembrane region" description="Helical" evidence="11">
    <location>
        <begin position="236"/>
        <end position="264"/>
    </location>
</feature>
<feature type="transmembrane region" description="Helical" evidence="11">
    <location>
        <begin position="187"/>
        <end position="206"/>
    </location>
</feature>
<protein>
    <recommendedName>
        <fullName evidence="10">Putative proline/betaine transporter</fullName>
    </recommendedName>
</protein>
<dbReference type="Proteomes" id="UP000199025">
    <property type="component" value="Unassembled WGS sequence"/>
</dbReference>
<dbReference type="InterPro" id="IPR020846">
    <property type="entry name" value="MFS_dom"/>
</dbReference>
<dbReference type="GO" id="GO:0005886">
    <property type="term" value="C:plasma membrane"/>
    <property type="evidence" value="ECO:0007669"/>
    <property type="project" value="UniProtKB-SubCell"/>
</dbReference>
<feature type="transmembrane region" description="Helical" evidence="11">
    <location>
        <begin position="330"/>
        <end position="349"/>
    </location>
</feature>
<sequence length="444" mass="46420">MTHLHSGGTREARKVATASFLGTTIEWYDFFLYGAAAALVFGPQFFPVGNPVVSQLGSFATFAIGFLTRPLGGVIAGHFGDRLGRKRILILSLLVMGGSTVLVGLLPNYAQIGVAAPVLLVLLRLAQGLAVGAEWGGAALMAVEHAPPKRRALYGSSTQLGVPAGAILSNLMMLVLSWLTGPAFTDWGWRIGFVSSIVLVVYGLVVRRRLTESPLFTRAVRTGPARVPLLDVLRRYPAGVVTAVLATAASSAIGYTVLTFTLSYAPKADGFTRNDVLLMGILASLVQIFAMAWAGSVADRFGRRRTMVIGTVLQVAASLLLFPLLDTRVWVLALLACTFGAASNVAQYAPLPAVMSDLFPTNVRYTGSSLGYQIGGIVGGSFAPIIATGILAGSGSSFLIGVYLAGLTVVSGVAAFLAHTAPLTRRARAEDAAVVEAKAAPVAD</sequence>
<name>A0A1I3T395_9PSEU</name>
<feature type="transmembrane region" description="Helical" evidence="11">
    <location>
        <begin position="276"/>
        <end position="294"/>
    </location>
</feature>
<evidence type="ECO:0000256" key="6">
    <source>
        <dbReference type="ARBA" id="ARBA00022847"/>
    </source>
</evidence>
<dbReference type="EMBL" id="FORP01000007">
    <property type="protein sequence ID" value="SFJ65628.1"/>
    <property type="molecule type" value="Genomic_DNA"/>
</dbReference>
<dbReference type="FunFam" id="1.20.1250.20:FF:000001">
    <property type="entry name" value="Dicarboxylate MFS transporter"/>
    <property type="match status" value="1"/>
</dbReference>
<evidence type="ECO:0000256" key="1">
    <source>
        <dbReference type="ARBA" id="ARBA00004651"/>
    </source>
</evidence>
<dbReference type="PANTHER" id="PTHR43045">
    <property type="entry name" value="SHIKIMATE TRANSPORTER"/>
    <property type="match status" value="1"/>
</dbReference>
<evidence type="ECO:0000313" key="13">
    <source>
        <dbReference type="EMBL" id="SFJ65628.1"/>
    </source>
</evidence>
<accession>A0A1I3T395</accession>
<evidence type="ECO:0000256" key="9">
    <source>
        <dbReference type="ARBA" id="ARBA00037295"/>
    </source>
</evidence>
<dbReference type="PANTHER" id="PTHR43045:SF2">
    <property type="entry name" value="INNER MEMBRANE METABOLITE TRANSPORT PROTEIN YHJE"/>
    <property type="match status" value="1"/>
</dbReference>
<keyword evidence="6" id="KW-0769">Symport</keyword>
<dbReference type="Pfam" id="PF07690">
    <property type="entry name" value="MFS_1"/>
    <property type="match status" value="1"/>
</dbReference>
<evidence type="ECO:0000256" key="2">
    <source>
        <dbReference type="ARBA" id="ARBA00008240"/>
    </source>
</evidence>
<dbReference type="SUPFAM" id="SSF103473">
    <property type="entry name" value="MFS general substrate transporter"/>
    <property type="match status" value="1"/>
</dbReference>
<dbReference type="CDD" id="cd17369">
    <property type="entry name" value="MFS_ShiA_like"/>
    <property type="match status" value="1"/>
</dbReference>
<feature type="transmembrane region" description="Helical" evidence="11">
    <location>
        <begin position="398"/>
        <end position="418"/>
    </location>
</feature>
<evidence type="ECO:0000259" key="12">
    <source>
        <dbReference type="PROSITE" id="PS50850"/>
    </source>
</evidence>
<evidence type="ECO:0000256" key="3">
    <source>
        <dbReference type="ARBA" id="ARBA00022448"/>
    </source>
</evidence>
<organism evidence="13 14">
    <name type="scientific">Amycolatopsis sacchari</name>
    <dbReference type="NCBI Taxonomy" id="115433"/>
    <lineage>
        <taxon>Bacteria</taxon>
        <taxon>Bacillati</taxon>
        <taxon>Actinomycetota</taxon>
        <taxon>Actinomycetes</taxon>
        <taxon>Pseudonocardiales</taxon>
        <taxon>Pseudonocardiaceae</taxon>
        <taxon>Amycolatopsis</taxon>
    </lineage>
</organism>
<feature type="transmembrane region" description="Helical" evidence="11">
    <location>
        <begin position="118"/>
        <end position="140"/>
    </location>
</feature>
<feature type="transmembrane region" description="Helical" evidence="11">
    <location>
        <begin position="27"/>
        <end position="46"/>
    </location>
</feature>
<comment type="subcellular location">
    <subcellularLocation>
        <location evidence="1">Cell membrane</location>
        <topology evidence="1">Multi-pass membrane protein</topology>
    </subcellularLocation>
</comment>
<dbReference type="PROSITE" id="PS50850">
    <property type="entry name" value="MFS"/>
    <property type="match status" value="1"/>
</dbReference>
<evidence type="ECO:0000256" key="4">
    <source>
        <dbReference type="ARBA" id="ARBA00022475"/>
    </source>
</evidence>
<keyword evidence="14" id="KW-1185">Reference proteome</keyword>
<keyword evidence="4" id="KW-1003">Cell membrane</keyword>
<dbReference type="InterPro" id="IPR011701">
    <property type="entry name" value="MFS"/>
</dbReference>
<comment type="function">
    <text evidence="9">May be a proton symporter involved in the uptake of osmolytes such as proline and glycine betaine.</text>
</comment>
<reference evidence="13 14" key="1">
    <citation type="submission" date="2016-10" db="EMBL/GenBank/DDBJ databases">
        <authorList>
            <person name="de Groot N.N."/>
        </authorList>
    </citation>
    <scope>NUCLEOTIDE SEQUENCE [LARGE SCALE GENOMIC DNA]</scope>
    <source>
        <strain evidence="13 14">DSM 44468</strain>
    </source>
</reference>
<evidence type="ECO:0000256" key="11">
    <source>
        <dbReference type="SAM" id="Phobius"/>
    </source>
</evidence>
<feature type="transmembrane region" description="Helical" evidence="11">
    <location>
        <begin position="160"/>
        <end position="181"/>
    </location>
</feature>
<evidence type="ECO:0000313" key="14">
    <source>
        <dbReference type="Proteomes" id="UP000199025"/>
    </source>
</evidence>
<comment type="similarity">
    <text evidence="2">Belongs to the major facilitator superfamily. Metabolite:H+ Symporter (MHS) family (TC 2.A.1.6) family.</text>
</comment>
<dbReference type="InterPro" id="IPR036259">
    <property type="entry name" value="MFS_trans_sf"/>
</dbReference>
<feature type="transmembrane region" description="Helical" evidence="11">
    <location>
        <begin position="88"/>
        <end position="106"/>
    </location>
</feature>
<proteinExistence type="inferred from homology"/>
<evidence type="ECO:0000256" key="8">
    <source>
        <dbReference type="ARBA" id="ARBA00023136"/>
    </source>
</evidence>
<feature type="transmembrane region" description="Helical" evidence="11">
    <location>
        <begin position="370"/>
        <end position="392"/>
    </location>
</feature>
<feature type="transmembrane region" description="Helical" evidence="11">
    <location>
        <begin position="52"/>
        <end position="76"/>
    </location>
</feature>
<dbReference type="OrthoDB" id="8953821at2"/>
<dbReference type="RefSeq" id="WP_091507368.1">
    <property type="nucleotide sequence ID" value="NZ_CBDRCA010000001.1"/>
</dbReference>
<evidence type="ECO:0000256" key="7">
    <source>
        <dbReference type="ARBA" id="ARBA00022989"/>
    </source>
</evidence>
<dbReference type="STRING" id="115433.SAMN05421835_107126"/>
<feature type="domain" description="Major facilitator superfamily (MFS) profile" evidence="12">
    <location>
        <begin position="15"/>
        <end position="423"/>
    </location>
</feature>
<keyword evidence="5 11" id="KW-0812">Transmembrane</keyword>
<dbReference type="GO" id="GO:0015293">
    <property type="term" value="F:symporter activity"/>
    <property type="evidence" value="ECO:0007669"/>
    <property type="project" value="UniProtKB-KW"/>
</dbReference>
<keyword evidence="3" id="KW-0813">Transport</keyword>
<dbReference type="AlphaFoldDB" id="A0A1I3T395"/>
<evidence type="ECO:0000256" key="10">
    <source>
        <dbReference type="ARBA" id="ARBA00039918"/>
    </source>
</evidence>
<evidence type="ECO:0000256" key="5">
    <source>
        <dbReference type="ARBA" id="ARBA00022692"/>
    </source>
</evidence>